<reference evidence="8 9" key="1">
    <citation type="submission" date="2023-07" db="EMBL/GenBank/DDBJ databases">
        <title>Genomic Encyclopedia of Type Strains, Phase IV (KMG-IV): sequencing the most valuable type-strain genomes for metagenomic binning, comparative biology and taxonomic classification.</title>
        <authorList>
            <person name="Goeker M."/>
        </authorList>
    </citation>
    <scope>NUCLEOTIDE SEQUENCE [LARGE SCALE GENOMIC DNA]</scope>
    <source>
        <strain evidence="8 9">DSM 3770</strain>
    </source>
</reference>
<evidence type="ECO:0000256" key="4">
    <source>
        <dbReference type="ARBA" id="ARBA00023163"/>
    </source>
</evidence>
<feature type="region of interest" description="Disordered" evidence="5">
    <location>
        <begin position="1"/>
        <end position="23"/>
    </location>
</feature>
<dbReference type="PANTHER" id="PTHR30537">
    <property type="entry name" value="HTH-TYPE TRANSCRIPTIONAL REGULATOR"/>
    <property type="match status" value="1"/>
</dbReference>
<dbReference type="PROSITE" id="PS50931">
    <property type="entry name" value="HTH_LYSR"/>
    <property type="match status" value="1"/>
</dbReference>
<proteinExistence type="inferred from homology"/>
<dbReference type="Proteomes" id="UP001241747">
    <property type="component" value="Unassembled WGS sequence"/>
</dbReference>
<dbReference type="Gene3D" id="1.10.10.10">
    <property type="entry name" value="Winged helix-like DNA-binding domain superfamily/Winged helix DNA-binding domain"/>
    <property type="match status" value="1"/>
</dbReference>
<keyword evidence="6" id="KW-1133">Transmembrane helix</keyword>
<evidence type="ECO:0000256" key="2">
    <source>
        <dbReference type="ARBA" id="ARBA00023015"/>
    </source>
</evidence>
<sequence>MNPAIASAKRFGHGKGAEVGGTRPATSWEHVSVMPMRLGLSPLRNNQVRIPLISDIRVRNIGRLPMEHLGALNAFVQTAEAGSFAAAAIKLGISASAVGKAVARLEERLGVRLFHRSTRSLTLTPEGELFRDRCRRIFCEVEAAELELSQTRAAPRGKLRVSLPLIGMLMMPAVMAFMRAYPEIELDLDFTDRLVDVIDEGFDAVIRTGEARDSRLMMRRVGAFSHRIVGSPDYFAAHGVPKVPEDLATHACLHHKYPSTGKLERWPLARDGADLDMALPVTLVASTLEPQICLAEEGFGLVCLPQFAVRTQLSRGTLVSVLDDYIRDVGAFHILWPASRHPSPKLSAFVSFMAENLLRYPQPLPCKAEAQ</sequence>
<keyword evidence="6" id="KW-0812">Transmembrane</keyword>
<dbReference type="Pfam" id="PF00126">
    <property type="entry name" value="HTH_1"/>
    <property type="match status" value="1"/>
</dbReference>
<feature type="domain" description="HTH lysR-type" evidence="7">
    <location>
        <begin position="72"/>
        <end position="124"/>
    </location>
</feature>
<evidence type="ECO:0000313" key="9">
    <source>
        <dbReference type="Proteomes" id="UP001241747"/>
    </source>
</evidence>
<comment type="similarity">
    <text evidence="1">Belongs to the LysR transcriptional regulatory family.</text>
</comment>
<evidence type="ECO:0000313" key="8">
    <source>
        <dbReference type="EMBL" id="MDQ0504170.1"/>
    </source>
</evidence>
<evidence type="ECO:0000256" key="1">
    <source>
        <dbReference type="ARBA" id="ARBA00009437"/>
    </source>
</evidence>
<comment type="caution">
    <text evidence="8">The sequence shown here is derived from an EMBL/GenBank/DDBJ whole genome shotgun (WGS) entry which is preliminary data.</text>
</comment>
<protein>
    <submittedName>
        <fullName evidence="8">DNA-binding transcriptional LysR family regulator</fullName>
    </submittedName>
</protein>
<dbReference type="Pfam" id="PF03466">
    <property type="entry name" value="LysR_substrate"/>
    <property type="match status" value="1"/>
</dbReference>
<evidence type="ECO:0000256" key="6">
    <source>
        <dbReference type="SAM" id="Phobius"/>
    </source>
</evidence>
<dbReference type="SUPFAM" id="SSF53850">
    <property type="entry name" value="Periplasmic binding protein-like II"/>
    <property type="match status" value="1"/>
</dbReference>
<keyword evidence="3 8" id="KW-0238">DNA-binding</keyword>
<accession>A0ABU0LAK6</accession>
<keyword evidence="9" id="KW-1185">Reference proteome</keyword>
<dbReference type="SUPFAM" id="SSF46785">
    <property type="entry name" value="Winged helix' DNA-binding domain"/>
    <property type="match status" value="1"/>
</dbReference>
<name>A0ABU0LAK6_XANAG</name>
<dbReference type="InterPro" id="IPR058163">
    <property type="entry name" value="LysR-type_TF_proteobact-type"/>
</dbReference>
<dbReference type="EMBL" id="JAUSVY010000002">
    <property type="protein sequence ID" value="MDQ0504170.1"/>
    <property type="molecule type" value="Genomic_DNA"/>
</dbReference>
<keyword evidence="6" id="KW-0472">Membrane</keyword>
<dbReference type="GO" id="GO:0003677">
    <property type="term" value="F:DNA binding"/>
    <property type="evidence" value="ECO:0007669"/>
    <property type="project" value="UniProtKB-KW"/>
</dbReference>
<evidence type="ECO:0000259" key="7">
    <source>
        <dbReference type="PROSITE" id="PS50931"/>
    </source>
</evidence>
<keyword evidence="4" id="KW-0804">Transcription</keyword>
<dbReference type="InterPro" id="IPR036388">
    <property type="entry name" value="WH-like_DNA-bd_sf"/>
</dbReference>
<dbReference type="Gene3D" id="3.40.190.290">
    <property type="match status" value="1"/>
</dbReference>
<dbReference type="InterPro" id="IPR000847">
    <property type="entry name" value="LysR_HTH_N"/>
</dbReference>
<dbReference type="PRINTS" id="PR00039">
    <property type="entry name" value="HTHLYSR"/>
</dbReference>
<gene>
    <name evidence="8" type="ORF">QOZ94_000944</name>
</gene>
<evidence type="ECO:0000256" key="5">
    <source>
        <dbReference type="SAM" id="MobiDB-lite"/>
    </source>
</evidence>
<feature type="transmembrane region" description="Helical" evidence="6">
    <location>
        <begin position="161"/>
        <end position="181"/>
    </location>
</feature>
<dbReference type="PANTHER" id="PTHR30537:SF72">
    <property type="entry name" value="LYSR FAMILY TRANSCRIPTIONAL REGULATOR"/>
    <property type="match status" value="1"/>
</dbReference>
<organism evidence="8 9">
    <name type="scientific">Xanthobacter agilis</name>
    <dbReference type="NCBI Taxonomy" id="47492"/>
    <lineage>
        <taxon>Bacteria</taxon>
        <taxon>Pseudomonadati</taxon>
        <taxon>Pseudomonadota</taxon>
        <taxon>Alphaproteobacteria</taxon>
        <taxon>Hyphomicrobiales</taxon>
        <taxon>Xanthobacteraceae</taxon>
        <taxon>Xanthobacter</taxon>
    </lineage>
</organism>
<dbReference type="CDD" id="cd08476">
    <property type="entry name" value="PBP2_CrgA_like_7"/>
    <property type="match status" value="1"/>
</dbReference>
<evidence type="ECO:0000256" key="3">
    <source>
        <dbReference type="ARBA" id="ARBA00023125"/>
    </source>
</evidence>
<dbReference type="InterPro" id="IPR036390">
    <property type="entry name" value="WH_DNA-bd_sf"/>
</dbReference>
<keyword evidence="2" id="KW-0805">Transcription regulation</keyword>
<dbReference type="InterPro" id="IPR005119">
    <property type="entry name" value="LysR_subst-bd"/>
</dbReference>